<evidence type="ECO:0000313" key="2">
    <source>
        <dbReference type="Proteomes" id="UP001162501"/>
    </source>
</evidence>
<evidence type="ECO:0000313" key="1">
    <source>
        <dbReference type="EMBL" id="CAM9878261.1"/>
    </source>
</evidence>
<gene>
    <name evidence="1" type="ORF">MRATA1EN22A_LOCUS8763</name>
</gene>
<reference evidence="1" key="2">
    <citation type="submission" date="2025-03" db="EMBL/GenBank/DDBJ databases">
        <authorList>
            <consortium name="ELIXIR-Norway"/>
            <consortium name="Elixir Norway"/>
        </authorList>
    </citation>
    <scope>NUCLEOTIDE SEQUENCE</scope>
</reference>
<proteinExistence type="predicted"/>
<accession>A0AC59YPE0</accession>
<name>A0AC59YPE0_RANTA</name>
<protein>
    <submittedName>
        <fullName evidence="1">Uncharacterized protein</fullName>
    </submittedName>
</protein>
<reference evidence="1" key="1">
    <citation type="submission" date="2023-05" db="EMBL/GenBank/DDBJ databases">
        <authorList>
            <consortium name="ELIXIR-Norway"/>
        </authorList>
    </citation>
    <scope>NUCLEOTIDE SEQUENCE</scope>
</reference>
<dbReference type="Proteomes" id="UP001162501">
    <property type="component" value="Chromosome 19"/>
</dbReference>
<dbReference type="EMBL" id="OX596103">
    <property type="protein sequence ID" value="CAM9878261.1"/>
    <property type="molecule type" value="Genomic_DNA"/>
</dbReference>
<organism evidence="1 2">
    <name type="scientific">Rangifer tarandus platyrhynchus</name>
    <name type="common">Svalbard reindeer</name>
    <dbReference type="NCBI Taxonomy" id="3082113"/>
    <lineage>
        <taxon>Eukaryota</taxon>
        <taxon>Metazoa</taxon>
        <taxon>Chordata</taxon>
        <taxon>Craniata</taxon>
        <taxon>Vertebrata</taxon>
        <taxon>Euteleostomi</taxon>
        <taxon>Mammalia</taxon>
        <taxon>Eutheria</taxon>
        <taxon>Laurasiatheria</taxon>
        <taxon>Artiodactyla</taxon>
        <taxon>Ruminantia</taxon>
        <taxon>Pecora</taxon>
        <taxon>Cervidae</taxon>
        <taxon>Odocoileinae</taxon>
        <taxon>Rangifer</taxon>
    </lineage>
</organism>
<sequence length="135" mass="14296">MAVVMVRGDFGAQDWAACAPCSHIPAADPGRRGRSMEARASWRLASVTMKGRQTQGGLSCVGQTLRGRGHTRLLVGVPQAATAAPSTHVVFGCPAWRCPCSTHVTRVEATRFPWIGGGVPRGQVAHFSRGARFGT</sequence>